<feature type="active site" description="Proton donor/acceptor" evidence="13">
    <location>
        <position position="149"/>
    </location>
</feature>
<evidence type="ECO:0000259" key="14">
    <source>
        <dbReference type="Pfam" id="PF01113"/>
    </source>
</evidence>
<evidence type="ECO:0000256" key="7">
    <source>
        <dbReference type="ARBA" id="ARBA00023027"/>
    </source>
</evidence>
<feature type="binding site" evidence="13">
    <location>
        <position position="150"/>
    </location>
    <ligand>
        <name>(S)-2,3,4,5-tetrahydrodipicolinate</name>
        <dbReference type="ChEBI" id="CHEBI:16845"/>
    </ligand>
</feature>
<evidence type="ECO:0000259" key="15">
    <source>
        <dbReference type="Pfam" id="PF05173"/>
    </source>
</evidence>
<feature type="binding site" evidence="13">
    <location>
        <begin position="9"/>
        <end position="14"/>
    </location>
    <ligand>
        <name>NAD(+)</name>
        <dbReference type="ChEBI" id="CHEBI:57540"/>
    </ligand>
</feature>
<dbReference type="InterPro" id="IPR000846">
    <property type="entry name" value="DapB_N"/>
</dbReference>
<dbReference type="SUPFAM" id="SSF51735">
    <property type="entry name" value="NAD(P)-binding Rossmann-fold domains"/>
    <property type="match status" value="1"/>
</dbReference>
<dbReference type="PROSITE" id="PS01298">
    <property type="entry name" value="DAPB"/>
    <property type="match status" value="1"/>
</dbReference>
<dbReference type="PANTHER" id="PTHR20836">
    <property type="entry name" value="DIHYDRODIPICOLINATE REDUCTASE"/>
    <property type="match status" value="1"/>
</dbReference>
<name>A0A6H3F9A2_9BACT</name>
<evidence type="ECO:0000256" key="2">
    <source>
        <dbReference type="ARBA" id="ARBA00022490"/>
    </source>
</evidence>
<proteinExistence type="inferred from homology"/>
<keyword evidence="6 13" id="KW-0560">Oxidoreductase</keyword>
<dbReference type="Pfam" id="PF05173">
    <property type="entry name" value="DapB_C"/>
    <property type="match status" value="1"/>
</dbReference>
<evidence type="ECO:0000256" key="12">
    <source>
        <dbReference type="ARBA" id="ARBA00049396"/>
    </source>
</evidence>
<keyword evidence="3 13" id="KW-0028">Amino-acid biosynthesis</keyword>
<dbReference type="RefSeq" id="WP_130957993.1">
    <property type="nucleotide sequence ID" value="NZ_JBHSHA010000008.1"/>
</dbReference>
<feature type="binding site" evidence="13">
    <location>
        <begin position="92"/>
        <end position="94"/>
    </location>
    <ligand>
        <name>NAD(+)</name>
        <dbReference type="ChEBI" id="CHEBI:57540"/>
    </ligand>
</feature>
<dbReference type="GO" id="GO:0050661">
    <property type="term" value="F:NADP binding"/>
    <property type="evidence" value="ECO:0007669"/>
    <property type="project" value="UniProtKB-UniRule"/>
</dbReference>
<comment type="function">
    <text evidence="13">Catalyzes the conversion of 4-hydroxy-tetrahydrodipicolinate (HTPA) to tetrahydrodipicolinate.</text>
</comment>
<organism evidence="16 17">
    <name type="scientific">Desulfovibrio legallii</name>
    <dbReference type="NCBI Taxonomy" id="571438"/>
    <lineage>
        <taxon>Bacteria</taxon>
        <taxon>Pseudomonadati</taxon>
        <taxon>Thermodesulfobacteriota</taxon>
        <taxon>Desulfovibrionia</taxon>
        <taxon>Desulfovibrionales</taxon>
        <taxon>Desulfovibrionaceae</taxon>
        <taxon>Desulfovibrio</taxon>
    </lineage>
</organism>
<feature type="binding site" evidence="13">
    <location>
        <position position="35"/>
    </location>
    <ligand>
        <name>NAD(+)</name>
        <dbReference type="ChEBI" id="CHEBI:57540"/>
    </ligand>
</feature>
<dbReference type="AlphaFoldDB" id="A0A6H3F9A2"/>
<dbReference type="Pfam" id="PF01113">
    <property type="entry name" value="DapB_N"/>
    <property type="match status" value="1"/>
</dbReference>
<feature type="binding site" evidence="13">
    <location>
        <begin position="159"/>
        <end position="160"/>
    </location>
    <ligand>
        <name>(S)-2,3,4,5-tetrahydrodipicolinate</name>
        <dbReference type="ChEBI" id="CHEBI:16845"/>
    </ligand>
</feature>
<reference evidence="16 17" key="1">
    <citation type="submission" date="2018-12" db="EMBL/GenBank/DDBJ databases">
        <title>First genome draft of Desulfovibrio legallis sp. nov.</title>
        <authorList>
            <person name="Ben Dhia O."/>
            <person name="Najjari A."/>
            <person name="Ferjani R."/>
            <person name="Fhoula I."/>
            <person name="Fardeau M.-L."/>
            <person name="Boudabbous A."/>
            <person name="Ouzari H.I."/>
        </authorList>
    </citation>
    <scope>NUCLEOTIDE SEQUENCE [LARGE SCALE GENOMIC DNA]</scope>
    <source>
        <strain evidence="16 17">H1T</strain>
    </source>
</reference>
<dbReference type="GO" id="GO:0005829">
    <property type="term" value="C:cytosol"/>
    <property type="evidence" value="ECO:0007669"/>
    <property type="project" value="TreeGrafter"/>
</dbReference>
<keyword evidence="2 13" id="KW-0963">Cytoplasm</keyword>
<dbReference type="UniPathway" id="UPA00034">
    <property type="reaction ID" value="UER00018"/>
</dbReference>
<sequence length="259" mass="27122">MSTAIIVVGANGRMGRTISHLAAMEPGYSLAGMVDSKEHLGKLAGAACPVADTLAALLPQAPGAVVIDFTAPVVSLNSAKAVAAAGSALVIGTTGFSDAERAELEALAQRAPIFWSSNMSIGVNVLRKVLPELARALGEPYDIEIVELHHNRKKDSPSGTALTLGEGLAQARGWKLEDVRCSSRDGIIGARPKAQIGIQAVRGGDVVGVHTVYFMGPGERIEVSHHAHSRETFAQGALRAAAWLADKKPGRLYGMPDMF</sequence>
<evidence type="ECO:0000256" key="1">
    <source>
        <dbReference type="ARBA" id="ARBA00006642"/>
    </source>
</evidence>
<dbReference type="GO" id="GO:0009089">
    <property type="term" value="P:lysine biosynthetic process via diaminopimelate"/>
    <property type="evidence" value="ECO:0007669"/>
    <property type="project" value="UniProtKB-UniRule"/>
</dbReference>
<comment type="caution">
    <text evidence="13">Lacks conserved residue(s) required for the propagation of feature annotation.</text>
</comment>
<comment type="caution">
    <text evidence="16">The sequence shown here is derived from an EMBL/GenBank/DDBJ whole genome shotgun (WGS) entry which is preliminary data.</text>
</comment>
<dbReference type="Gene3D" id="3.30.360.10">
    <property type="entry name" value="Dihydrodipicolinate Reductase, domain 2"/>
    <property type="match status" value="1"/>
</dbReference>
<evidence type="ECO:0000313" key="16">
    <source>
        <dbReference type="EMBL" id="TBH79722.1"/>
    </source>
</evidence>
<feature type="active site" description="Proton donor" evidence="13">
    <location>
        <position position="153"/>
    </location>
</feature>
<evidence type="ECO:0000256" key="10">
    <source>
        <dbReference type="ARBA" id="ARBA00038983"/>
    </source>
</evidence>
<evidence type="ECO:0000256" key="3">
    <source>
        <dbReference type="ARBA" id="ARBA00022605"/>
    </source>
</evidence>
<evidence type="ECO:0000256" key="6">
    <source>
        <dbReference type="ARBA" id="ARBA00023002"/>
    </source>
</evidence>
<feature type="domain" description="Dihydrodipicolinate reductase C-terminal" evidence="15">
    <location>
        <begin position="122"/>
        <end position="258"/>
    </location>
</feature>
<dbReference type="CDD" id="cd02274">
    <property type="entry name" value="DHDPR_N"/>
    <property type="match status" value="1"/>
</dbReference>
<dbReference type="EC" id="1.17.1.8" evidence="10 13"/>
<comment type="pathway">
    <text evidence="9 13">Amino-acid biosynthesis; L-lysine biosynthesis via DAP pathway; (S)-tetrahydrodipicolinate from L-aspartate: step 4/4.</text>
</comment>
<dbReference type="InterPro" id="IPR023940">
    <property type="entry name" value="DHDPR_bac"/>
</dbReference>
<dbReference type="InterPro" id="IPR036291">
    <property type="entry name" value="NAD(P)-bd_dom_sf"/>
</dbReference>
<evidence type="ECO:0000313" key="17">
    <source>
        <dbReference type="Proteomes" id="UP000292919"/>
    </source>
</evidence>
<dbReference type="InterPro" id="IPR022664">
    <property type="entry name" value="DapB_N_CS"/>
</dbReference>
<comment type="catalytic activity">
    <reaction evidence="11 13">
        <text>(S)-2,3,4,5-tetrahydrodipicolinate + NADP(+) + H2O = (2S,4S)-4-hydroxy-2,3,4,5-tetrahydrodipicolinate + NADPH + H(+)</text>
        <dbReference type="Rhea" id="RHEA:35331"/>
        <dbReference type="ChEBI" id="CHEBI:15377"/>
        <dbReference type="ChEBI" id="CHEBI:15378"/>
        <dbReference type="ChEBI" id="CHEBI:16845"/>
        <dbReference type="ChEBI" id="CHEBI:57783"/>
        <dbReference type="ChEBI" id="CHEBI:58349"/>
        <dbReference type="ChEBI" id="CHEBI:67139"/>
        <dbReference type="EC" id="1.17.1.8"/>
    </reaction>
</comment>
<dbReference type="NCBIfam" id="TIGR00036">
    <property type="entry name" value="dapB"/>
    <property type="match status" value="1"/>
</dbReference>
<feature type="domain" description="Dihydrodipicolinate reductase N-terminal" evidence="14">
    <location>
        <begin position="4"/>
        <end position="119"/>
    </location>
</feature>
<dbReference type="GO" id="GO:0008839">
    <property type="term" value="F:4-hydroxy-tetrahydrodipicolinate reductase"/>
    <property type="evidence" value="ECO:0007669"/>
    <property type="project" value="UniProtKB-UniRule"/>
</dbReference>
<accession>A0A6H3F9A2</accession>
<protein>
    <recommendedName>
        <fullName evidence="10 13">4-hydroxy-tetrahydrodipicolinate reductase</fullName>
        <shortName evidence="13">HTPA reductase</shortName>
        <ecNumber evidence="10 13">1.17.1.8</ecNumber>
    </recommendedName>
</protein>
<evidence type="ECO:0000256" key="8">
    <source>
        <dbReference type="ARBA" id="ARBA00023154"/>
    </source>
</evidence>
<evidence type="ECO:0000256" key="9">
    <source>
        <dbReference type="ARBA" id="ARBA00037922"/>
    </source>
</evidence>
<comment type="subcellular location">
    <subcellularLocation>
        <location evidence="13">Cytoplasm</location>
    </subcellularLocation>
</comment>
<comment type="caution">
    <text evidence="13">Was originally thought to be a dihydrodipicolinate reductase (DHDPR), catalyzing the conversion of dihydrodipicolinate to tetrahydrodipicolinate. However, it was shown in E.coli that the substrate of the enzymatic reaction is not dihydrodipicolinate (DHDP) but in fact (2S,4S)-4-hydroxy-2,3,4,5-tetrahydrodipicolinic acid (HTPA), the product released by the DapA-catalyzed reaction.</text>
</comment>
<dbReference type="PANTHER" id="PTHR20836:SF0">
    <property type="entry name" value="4-HYDROXY-TETRAHYDRODIPICOLINATE REDUCTASE 1, CHLOROPLASTIC-RELATED"/>
    <property type="match status" value="1"/>
</dbReference>
<evidence type="ECO:0000256" key="5">
    <source>
        <dbReference type="ARBA" id="ARBA00022915"/>
    </source>
</evidence>
<dbReference type="FunFam" id="3.30.360.10:FF:000004">
    <property type="entry name" value="4-hydroxy-tetrahydrodipicolinate reductase"/>
    <property type="match status" value="1"/>
</dbReference>
<keyword evidence="4 13" id="KW-0521">NADP</keyword>
<keyword evidence="8 13" id="KW-0457">Lysine biosynthesis</keyword>
<dbReference type="Proteomes" id="UP000292919">
    <property type="component" value="Unassembled WGS sequence"/>
</dbReference>
<dbReference type="GO" id="GO:0019877">
    <property type="term" value="P:diaminopimelate biosynthetic process"/>
    <property type="evidence" value="ECO:0007669"/>
    <property type="project" value="UniProtKB-UniRule"/>
</dbReference>
<dbReference type="HAMAP" id="MF_00102">
    <property type="entry name" value="DapB"/>
    <property type="match status" value="1"/>
</dbReference>
<evidence type="ECO:0000256" key="13">
    <source>
        <dbReference type="HAMAP-Rule" id="MF_00102"/>
    </source>
</evidence>
<gene>
    <name evidence="13" type="primary">dapB</name>
    <name evidence="16" type="ORF">EB812_07385</name>
</gene>
<comment type="similarity">
    <text evidence="1 13">Belongs to the DapB family.</text>
</comment>
<comment type="subunit">
    <text evidence="13">Homotetramer.</text>
</comment>
<feature type="binding site" evidence="13">
    <location>
        <begin position="116"/>
        <end position="119"/>
    </location>
    <ligand>
        <name>NAD(+)</name>
        <dbReference type="ChEBI" id="CHEBI:57540"/>
    </ligand>
</feature>
<dbReference type="InterPro" id="IPR022663">
    <property type="entry name" value="DapB_C"/>
</dbReference>
<dbReference type="EMBL" id="SIXC01000007">
    <property type="protein sequence ID" value="TBH79722.1"/>
    <property type="molecule type" value="Genomic_DNA"/>
</dbReference>
<comment type="catalytic activity">
    <reaction evidence="12 13">
        <text>(S)-2,3,4,5-tetrahydrodipicolinate + NAD(+) + H2O = (2S,4S)-4-hydroxy-2,3,4,5-tetrahydrodipicolinate + NADH + H(+)</text>
        <dbReference type="Rhea" id="RHEA:35323"/>
        <dbReference type="ChEBI" id="CHEBI:15377"/>
        <dbReference type="ChEBI" id="CHEBI:15378"/>
        <dbReference type="ChEBI" id="CHEBI:16845"/>
        <dbReference type="ChEBI" id="CHEBI:57540"/>
        <dbReference type="ChEBI" id="CHEBI:57945"/>
        <dbReference type="ChEBI" id="CHEBI:67139"/>
        <dbReference type="EC" id="1.17.1.8"/>
    </reaction>
</comment>
<dbReference type="PIRSF" id="PIRSF000161">
    <property type="entry name" value="DHPR"/>
    <property type="match status" value="1"/>
</dbReference>
<dbReference type="SUPFAM" id="SSF55347">
    <property type="entry name" value="Glyceraldehyde-3-phosphate dehydrogenase-like, C-terminal domain"/>
    <property type="match status" value="1"/>
</dbReference>
<keyword evidence="17" id="KW-1185">Reference proteome</keyword>
<dbReference type="GO" id="GO:0016726">
    <property type="term" value="F:oxidoreductase activity, acting on CH or CH2 groups, NAD or NADP as acceptor"/>
    <property type="evidence" value="ECO:0007669"/>
    <property type="project" value="UniProtKB-UniRule"/>
</dbReference>
<keyword evidence="5 13" id="KW-0220">Diaminopimelate biosynthesis</keyword>
<dbReference type="GO" id="GO:0051287">
    <property type="term" value="F:NAD binding"/>
    <property type="evidence" value="ECO:0007669"/>
    <property type="project" value="UniProtKB-UniRule"/>
</dbReference>
<evidence type="ECO:0000256" key="4">
    <source>
        <dbReference type="ARBA" id="ARBA00022857"/>
    </source>
</evidence>
<keyword evidence="7 13" id="KW-0520">NAD</keyword>
<evidence type="ECO:0000256" key="11">
    <source>
        <dbReference type="ARBA" id="ARBA00049080"/>
    </source>
</evidence>
<dbReference type="Gene3D" id="3.40.50.720">
    <property type="entry name" value="NAD(P)-binding Rossmann-like Domain"/>
    <property type="match status" value="1"/>
</dbReference>